<reference evidence="5 6" key="1">
    <citation type="submission" date="2018-11" db="EMBL/GenBank/DDBJ databases">
        <title>Genomic Encyclopedia of Type Strains, Phase IV (KMG-IV): sequencing the most valuable type-strain genomes for metagenomic binning, comparative biology and taxonomic classification.</title>
        <authorList>
            <person name="Goeker M."/>
        </authorList>
    </citation>
    <scope>NUCLEOTIDE SEQUENCE [LARGE SCALE GENOMIC DNA]</scope>
    <source>
        <strain evidence="5 6">DSM 29158</strain>
    </source>
</reference>
<evidence type="ECO:0000256" key="3">
    <source>
        <dbReference type="ARBA" id="ARBA00022840"/>
    </source>
</evidence>
<dbReference type="NCBIfam" id="TIGR00724">
    <property type="entry name" value="urea_amlyse_rel"/>
    <property type="match status" value="1"/>
</dbReference>
<dbReference type="Pfam" id="PF02626">
    <property type="entry name" value="CT_A_B"/>
    <property type="match status" value="1"/>
</dbReference>
<dbReference type="GO" id="GO:0016787">
    <property type="term" value="F:hydrolase activity"/>
    <property type="evidence" value="ECO:0007669"/>
    <property type="project" value="UniProtKB-KW"/>
</dbReference>
<keyword evidence="6" id="KW-1185">Reference proteome</keyword>
<dbReference type="AlphaFoldDB" id="A0A3N5BFB7"/>
<protein>
    <submittedName>
        <fullName evidence="5">Biotin-dependent carboxylase-like uncharacterized protein</fullName>
    </submittedName>
</protein>
<comment type="caution">
    <text evidence="5">The sequence shown here is derived from an EMBL/GenBank/DDBJ whole genome shotgun (WGS) entry which is preliminary data.</text>
</comment>
<dbReference type="EMBL" id="RKRK01000003">
    <property type="protein sequence ID" value="RPF56416.1"/>
    <property type="molecule type" value="Genomic_DNA"/>
</dbReference>
<evidence type="ECO:0000256" key="1">
    <source>
        <dbReference type="ARBA" id="ARBA00022741"/>
    </source>
</evidence>
<dbReference type="InterPro" id="IPR003778">
    <property type="entry name" value="CT_A_B"/>
</dbReference>
<evidence type="ECO:0000256" key="2">
    <source>
        <dbReference type="ARBA" id="ARBA00022801"/>
    </source>
</evidence>
<dbReference type="RefSeq" id="WP_123807813.1">
    <property type="nucleotide sequence ID" value="NZ_RKRK01000003.1"/>
</dbReference>
<keyword evidence="1" id="KW-0547">Nucleotide-binding</keyword>
<dbReference type="Gene3D" id="2.40.100.10">
    <property type="entry name" value="Cyclophilin-like"/>
    <property type="match status" value="1"/>
</dbReference>
<evidence type="ECO:0000259" key="4">
    <source>
        <dbReference type="SMART" id="SM00797"/>
    </source>
</evidence>
<dbReference type="GO" id="GO:0005524">
    <property type="term" value="F:ATP binding"/>
    <property type="evidence" value="ECO:0007669"/>
    <property type="project" value="UniProtKB-KW"/>
</dbReference>
<evidence type="ECO:0000313" key="5">
    <source>
        <dbReference type="EMBL" id="RPF56416.1"/>
    </source>
</evidence>
<dbReference type="InterPro" id="IPR029000">
    <property type="entry name" value="Cyclophilin-like_dom_sf"/>
</dbReference>
<sequence>MSIEVIHPGMFSTIQDAGRHGLQHKGLSPAGAMDYKSFMLGNLMLENDNPVSIEMTMQGGVFKFNSDVAFIITGADMNADINGDAISNQIVYNAKAGEVLTFRQVNNGYRTYLTVKNGFDIETIKGSYATHTKIGIGGLNGRTLQADNIIPLKDPKTMPTKRINTFEIDKMDHIRFIPGKQYHRFKDVHVIPNYAYEISNTSDRMGIRLTGERIDVKHGHDIISEPIPLGSIQVSTDGQPIILMNDRQTVGGYVKLGTVYFADLPKLAQKAPGSEIYLVEGTLEEAIAEKEEMINRLNEVSNRAYDIRHTSRRIEQLLKRTV</sequence>
<feature type="domain" description="Carboxyltransferase" evidence="4">
    <location>
        <begin position="24"/>
        <end position="294"/>
    </location>
</feature>
<name>A0A3N5BFB7_9BACL</name>
<evidence type="ECO:0000313" key="6">
    <source>
        <dbReference type="Proteomes" id="UP000277108"/>
    </source>
</evidence>
<dbReference type="PANTHER" id="PTHR43309">
    <property type="entry name" value="5-OXOPROLINASE SUBUNIT C"/>
    <property type="match status" value="1"/>
</dbReference>
<dbReference type="PANTHER" id="PTHR43309:SF5">
    <property type="entry name" value="5-OXOPROLINASE SUBUNIT C"/>
    <property type="match status" value="1"/>
</dbReference>
<accession>A0A3N5BFB7</accession>
<dbReference type="SMART" id="SM00797">
    <property type="entry name" value="AHS2"/>
    <property type="match status" value="1"/>
</dbReference>
<dbReference type="OrthoDB" id="9782422at2"/>
<keyword evidence="3" id="KW-0067">ATP-binding</keyword>
<proteinExistence type="predicted"/>
<dbReference type="Proteomes" id="UP000277108">
    <property type="component" value="Unassembled WGS sequence"/>
</dbReference>
<organism evidence="5 6">
    <name type="scientific">Abyssicoccus albus</name>
    <dbReference type="NCBI Taxonomy" id="1817405"/>
    <lineage>
        <taxon>Bacteria</taxon>
        <taxon>Bacillati</taxon>
        <taxon>Bacillota</taxon>
        <taxon>Bacilli</taxon>
        <taxon>Bacillales</taxon>
        <taxon>Abyssicoccaceae</taxon>
    </lineage>
</organism>
<keyword evidence="2" id="KW-0378">Hydrolase</keyword>
<gene>
    <name evidence="5" type="ORF">EDD62_1052</name>
</gene>
<dbReference type="InterPro" id="IPR052708">
    <property type="entry name" value="PxpC"/>
</dbReference>